<organism evidence="2 3">
    <name type="scientific">Metallosphaera hakonensis JCM 8857 = DSM 7519</name>
    <dbReference type="NCBI Taxonomy" id="1293036"/>
    <lineage>
        <taxon>Archaea</taxon>
        <taxon>Thermoproteota</taxon>
        <taxon>Thermoprotei</taxon>
        <taxon>Sulfolobales</taxon>
        <taxon>Sulfolobaceae</taxon>
        <taxon>Metallosphaera</taxon>
    </lineage>
</organism>
<dbReference type="OrthoDB" id="34466at2157"/>
<gene>
    <name evidence="2" type="ORF">DFR87_08260</name>
</gene>
<evidence type="ECO:0000313" key="2">
    <source>
        <dbReference type="EMBL" id="AWR99682.1"/>
    </source>
</evidence>
<keyword evidence="3" id="KW-1185">Reference proteome</keyword>
<evidence type="ECO:0000259" key="1">
    <source>
        <dbReference type="Pfam" id="PF02926"/>
    </source>
</evidence>
<name>A0A2U9IUM5_9CREN</name>
<dbReference type="InterPro" id="IPR004114">
    <property type="entry name" value="THUMP_dom"/>
</dbReference>
<dbReference type="CDD" id="cd11717">
    <property type="entry name" value="THUMP_THUMPD1_like"/>
    <property type="match status" value="1"/>
</dbReference>
<dbReference type="GO" id="GO:0006400">
    <property type="term" value="P:tRNA modification"/>
    <property type="evidence" value="ECO:0007669"/>
    <property type="project" value="InterPro"/>
</dbReference>
<feature type="domain" description="THUMP" evidence="1">
    <location>
        <begin position="93"/>
        <end position="151"/>
    </location>
</feature>
<protein>
    <recommendedName>
        <fullName evidence="1">THUMP domain-containing protein</fullName>
    </recommendedName>
</protein>
<dbReference type="Pfam" id="PF02926">
    <property type="entry name" value="THUMP"/>
    <property type="match status" value="1"/>
</dbReference>
<dbReference type="GO" id="GO:0003723">
    <property type="term" value="F:RNA binding"/>
    <property type="evidence" value="ECO:0007669"/>
    <property type="project" value="InterPro"/>
</dbReference>
<dbReference type="KEGG" id="mhk:DFR87_08260"/>
<sequence length="165" mass="18432">MSRELRLVVTTAPNKGNKCRLELLNRLIPDDPEARVEERVRNVLLVFSDLPSLVCYGRVISAPPACARKVYPVFLSVNTDYKELIIASTQLLHNKEGSIYIECIVRSGTFDCRAIQMAIGGMIRDRFKIDSKNFDLKLSINVIGNVSTLSLLKPGQEKVSVHSLS</sequence>
<accession>A0A2U9IUM5</accession>
<reference evidence="2" key="1">
    <citation type="submission" date="2018-05" db="EMBL/GenBank/DDBJ databases">
        <title>Complete Genome Sequences of Extremely Thermoacidophilic, Metal-Mobilizing Type-Strain Members of the Archaeal Family Sulfolobaceae: Acidianus brierleyi DSM-1651T, Acidianus sulfidivorans DSM-18786T, Metallosphaera hakonensis DSM-7519T, and Metallosphaera prunae DSM-10039T.</title>
        <authorList>
            <person name="Counts J.A."/>
            <person name="Kelly R.M."/>
        </authorList>
    </citation>
    <scope>NUCLEOTIDE SEQUENCE [LARGE SCALE GENOMIC DNA]</scope>
    <source>
        <strain evidence="2">HO1-1</strain>
    </source>
</reference>
<evidence type="ECO:0000313" key="3">
    <source>
        <dbReference type="Proteomes" id="UP000247586"/>
    </source>
</evidence>
<dbReference type="AlphaFoldDB" id="A0A2U9IUM5"/>
<dbReference type="STRING" id="1293036.GCA_001315825_00032"/>
<proteinExistence type="predicted"/>
<dbReference type="Proteomes" id="UP000247586">
    <property type="component" value="Chromosome"/>
</dbReference>
<dbReference type="InterPro" id="IPR040183">
    <property type="entry name" value="THUMPD1-like"/>
</dbReference>
<dbReference type="EMBL" id="CP029287">
    <property type="protein sequence ID" value="AWR99682.1"/>
    <property type="molecule type" value="Genomic_DNA"/>
</dbReference>